<feature type="compositionally biased region" description="Low complexity" evidence="6">
    <location>
        <begin position="22"/>
        <end position="32"/>
    </location>
</feature>
<evidence type="ECO:0000256" key="6">
    <source>
        <dbReference type="SAM" id="MobiDB-lite"/>
    </source>
</evidence>
<dbReference type="PANTHER" id="PTHR33343">
    <property type="entry name" value="54S RIBOSOMAL PROTEIN BL35M"/>
    <property type="match status" value="1"/>
</dbReference>
<dbReference type="InterPro" id="IPR018265">
    <property type="entry name" value="Ribosomal_bL35_CS"/>
</dbReference>
<dbReference type="PRINTS" id="PR00064">
    <property type="entry name" value="RIBOSOMALL35"/>
</dbReference>
<dbReference type="PROSITE" id="PS00936">
    <property type="entry name" value="RIBOSOMAL_L35"/>
    <property type="match status" value="1"/>
</dbReference>
<protein>
    <recommendedName>
        <fullName evidence="4">Large ribosomal subunit protein bL35</fullName>
    </recommendedName>
</protein>
<dbReference type="NCBIfam" id="TIGR00001">
    <property type="entry name" value="rpmI_bact"/>
    <property type="match status" value="1"/>
</dbReference>
<proteinExistence type="inferred from homology"/>
<dbReference type="InterPro" id="IPR001706">
    <property type="entry name" value="Ribosomal_bL35"/>
</dbReference>
<dbReference type="EMBL" id="BMPP01000007">
    <property type="protein sequence ID" value="GGK25694.1"/>
    <property type="molecule type" value="Genomic_DNA"/>
</dbReference>
<dbReference type="InterPro" id="IPR037229">
    <property type="entry name" value="Ribosomal_bL35_sf"/>
</dbReference>
<evidence type="ECO:0000256" key="1">
    <source>
        <dbReference type="ARBA" id="ARBA00006598"/>
    </source>
</evidence>
<dbReference type="InterPro" id="IPR021137">
    <property type="entry name" value="Ribosomal_bL35-like"/>
</dbReference>
<dbReference type="Gene3D" id="4.10.410.60">
    <property type="match status" value="1"/>
</dbReference>
<dbReference type="HAMAP" id="MF_00514">
    <property type="entry name" value="Ribosomal_bL35"/>
    <property type="match status" value="1"/>
</dbReference>
<evidence type="ECO:0000313" key="7">
    <source>
        <dbReference type="EMBL" id="GGK25694.1"/>
    </source>
</evidence>
<gene>
    <name evidence="4" type="primary">rpmI</name>
    <name evidence="7" type="ORF">GCM10008955_19260</name>
</gene>
<accession>A0ABQ2EXI6</accession>
<name>A0ABQ2EXI6_9DEIO</name>
<evidence type="ECO:0000313" key="8">
    <source>
        <dbReference type="Proteomes" id="UP000647587"/>
    </source>
</evidence>
<keyword evidence="8" id="KW-1185">Reference proteome</keyword>
<evidence type="ECO:0000256" key="3">
    <source>
        <dbReference type="ARBA" id="ARBA00023274"/>
    </source>
</evidence>
<comment type="similarity">
    <text evidence="1 4 5">Belongs to the bacterial ribosomal protein bL35 family.</text>
</comment>
<keyword evidence="2 4" id="KW-0689">Ribosomal protein</keyword>
<dbReference type="PANTHER" id="PTHR33343:SF1">
    <property type="entry name" value="LARGE RIBOSOMAL SUBUNIT PROTEIN BL35M"/>
    <property type="match status" value="1"/>
</dbReference>
<sequence length="120" mass="12957">MEGTTAAGLDLDPSLRVQFLLGQVGQGDQQPPAGGPHPRQKPPQACDWTTKEGSMPKMKTLKSASRRIKITGTGKVMAFKSGKRHQNTGKSGDEIRGKGKGFVLAKSEWARMKLMLPKGK</sequence>
<evidence type="ECO:0000256" key="2">
    <source>
        <dbReference type="ARBA" id="ARBA00022980"/>
    </source>
</evidence>
<evidence type="ECO:0000256" key="5">
    <source>
        <dbReference type="RuleBase" id="RU000568"/>
    </source>
</evidence>
<dbReference type="Proteomes" id="UP000647587">
    <property type="component" value="Unassembled WGS sequence"/>
</dbReference>
<dbReference type="SUPFAM" id="SSF143034">
    <property type="entry name" value="L35p-like"/>
    <property type="match status" value="1"/>
</dbReference>
<reference evidence="8" key="1">
    <citation type="journal article" date="2019" name="Int. J. Syst. Evol. Microbiol.">
        <title>The Global Catalogue of Microorganisms (GCM) 10K type strain sequencing project: providing services to taxonomists for standard genome sequencing and annotation.</title>
        <authorList>
            <consortium name="The Broad Institute Genomics Platform"/>
            <consortium name="The Broad Institute Genome Sequencing Center for Infectious Disease"/>
            <person name="Wu L."/>
            <person name="Ma J."/>
        </authorList>
    </citation>
    <scope>NUCLEOTIDE SEQUENCE [LARGE SCALE GENOMIC DNA]</scope>
    <source>
        <strain evidence="8">JCM 30331</strain>
    </source>
</reference>
<organism evidence="7 8">
    <name type="scientific">Deinococcus malanensis</name>
    <dbReference type="NCBI Taxonomy" id="1706855"/>
    <lineage>
        <taxon>Bacteria</taxon>
        <taxon>Thermotogati</taxon>
        <taxon>Deinococcota</taxon>
        <taxon>Deinococci</taxon>
        <taxon>Deinococcales</taxon>
        <taxon>Deinococcaceae</taxon>
        <taxon>Deinococcus</taxon>
    </lineage>
</organism>
<keyword evidence="3 4" id="KW-0687">Ribonucleoprotein</keyword>
<comment type="caution">
    <text evidence="7">The sequence shown here is derived from an EMBL/GenBank/DDBJ whole genome shotgun (WGS) entry which is preliminary data.</text>
</comment>
<feature type="region of interest" description="Disordered" evidence="6">
    <location>
        <begin position="22"/>
        <end position="64"/>
    </location>
</feature>
<evidence type="ECO:0000256" key="4">
    <source>
        <dbReference type="HAMAP-Rule" id="MF_00514"/>
    </source>
</evidence>
<dbReference type="Pfam" id="PF01632">
    <property type="entry name" value="Ribosomal_L35p"/>
    <property type="match status" value="1"/>
</dbReference>